<keyword evidence="2" id="KW-1185">Reference proteome</keyword>
<evidence type="ECO:0000313" key="1">
    <source>
        <dbReference type="EMBL" id="PMD63107.1"/>
    </source>
</evidence>
<dbReference type="RefSeq" id="XP_024740011.1">
    <property type="nucleotide sequence ID" value="XM_024876757.1"/>
</dbReference>
<organism evidence="1 2">
    <name type="scientific">Hyaloscypha bicolor E</name>
    <dbReference type="NCBI Taxonomy" id="1095630"/>
    <lineage>
        <taxon>Eukaryota</taxon>
        <taxon>Fungi</taxon>
        <taxon>Dikarya</taxon>
        <taxon>Ascomycota</taxon>
        <taxon>Pezizomycotina</taxon>
        <taxon>Leotiomycetes</taxon>
        <taxon>Helotiales</taxon>
        <taxon>Hyaloscyphaceae</taxon>
        <taxon>Hyaloscypha</taxon>
        <taxon>Hyaloscypha bicolor</taxon>
    </lineage>
</organism>
<dbReference type="InParanoid" id="A0A2J6TJA9"/>
<dbReference type="PRINTS" id="PR00081">
    <property type="entry name" value="GDHRDH"/>
</dbReference>
<dbReference type="OrthoDB" id="5296at2759"/>
<dbReference type="AlphaFoldDB" id="A0A2J6TJA9"/>
<name>A0A2J6TJA9_9HELO</name>
<dbReference type="PANTHER" id="PTHR45458">
    <property type="entry name" value="SHORT-CHAIN DEHYDROGENASE/REDUCTASE SDR"/>
    <property type="match status" value="1"/>
</dbReference>
<reference evidence="1 2" key="1">
    <citation type="submission" date="2016-04" db="EMBL/GenBank/DDBJ databases">
        <title>A degradative enzymes factory behind the ericoid mycorrhizal symbiosis.</title>
        <authorList>
            <consortium name="DOE Joint Genome Institute"/>
            <person name="Martino E."/>
            <person name="Morin E."/>
            <person name="Grelet G."/>
            <person name="Kuo A."/>
            <person name="Kohler A."/>
            <person name="Daghino S."/>
            <person name="Barry K."/>
            <person name="Choi C."/>
            <person name="Cichocki N."/>
            <person name="Clum A."/>
            <person name="Copeland A."/>
            <person name="Hainaut M."/>
            <person name="Haridas S."/>
            <person name="Labutti K."/>
            <person name="Lindquist E."/>
            <person name="Lipzen A."/>
            <person name="Khouja H.-R."/>
            <person name="Murat C."/>
            <person name="Ohm R."/>
            <person name="Olson A."/>
            <person name="Spatafora J."/>
            <person name="Veneault-Fourrey C."/>
            <person name="Henrissat B."/>
            <person name="Grigoriev I."/>
            <person name="Martin F."/>
            <person name="Perotto S."/>
        </authorList>
    </citation>
    <scope>NUCLEOTIDE SEQUENCE [LARGE SCALE GENOMIC DNA]</scope>
    <source>
        <strain evidence="1 2">E</strain>
    </source>
</reference>
<dbReference type="Proteomes" id="UP000235371">
    <property type="component" value="Unassembled WGS sequence"/>
</dbReference>
<dbReference type="EMBL" id="KZ613782">
    <property type="protein sequence ID" value="PMD63107.1"/>
    <property type="molecule type" value="Genomic_DNA"/>
</dbReference>
<proteinExistence type="predicted"/>
<dbReference type="PANTHER" id="PTHR45458:SF1">
    <property type="entry name" value="SHORT CHAIN DEHYDROGENASE"/>
    <property type="match status" value="1"/>
</dbReference>
<dbReference type="Pfam" id="PF00106">
    <property type="entry name" value="adh_short"/>
    <property type="match status" value="1"/>
</dbReference>
<dbReference type="SUPFAM" id="SSF51735">
    <property type="entry name" value="NAD(P)-binding Rossmann-fold domains"/>
    <property type="match status" value="1"/>
</dbReference>
<dbReference type="InterPro" id="IPR036291">
    <property type="entry name" value="NAD(P)-bd_dom_sf"/>
</dbReference>
<dbReference type="GeneID" id="36584836"/>
<dbReference type="InterPro" id="IPR002347">
    <property type="entry name" value="SDR_fam"/>
</dbReference>
<protein>
    <submittedName>
        <fullName evidence="1">Short chain oxidoreductase</fullName>
    </submittedName>
</protein>
<evidence type="ECO:0000313" key="2">
    <source>
        <dbReference type="Proteomes" id="UP000235371"/>
    </source>
</evidence>
<sequence>MASYLITGCSRGLGLALTSHLLSFPPSEVRVIIATSRTESSPLKDLTEKSGGRVKFIQLETTNETSIKNAVTESEKILGEKGLDVLINNAGIQRFAPDGIASMNDLEDHFNTNVLSVHHVTRAFIPLLQKGSLKKIVNVTTTLGSIAMANIFAQTPCPAYKISKTMLNMLTVQYSLEYASQGFTIFAISPGWLRTDLGGDAADLSVEEGAKATTEKIMSVGKEQNGEFLNIYVKGFGHYDGTNPPW</sequence>
<dbReference type="Gene3D" id="3.40.50.720">
    <property type="entry name" value="NAD(P)-binding Rossmann-like Domain"/>
    <property type="match status" value="1"/>
</dbReference>
<dbReference type="GO" id="GO:0016616">
    <property type="term" value="F:oxidoreductase activity, acting on the CH-OH group of donors, NAD or NADP as acceptor"/>
    <property type="evidence" value="ECO:0007669"/>
    <property type="project" value="TreeGrafter"/>
</dbReference>
<accession>A0A2J6TJA9</accession>
<gene>
    <name evidence="1" type="ORF">K444DRAFT_556648</name>
</gene>
<dbReference type="InterPro" id="IPR052184">
    <property type="entry name" value="SDR_enzymes"/>
</dbReference>